<protein>
    <recommendedName>
        <fullName evidence="9">Transporter</fullName>
    </recommendedName>
</protein>
<accession>A0A9D1MC68</accession>
<evidence type="ECO:0000313" key="7">
    <source>
        <dbReference type="EMBL" id="HIU57602.1"/>
    </source>
</evidence>
<comment type="caution">
    <text evidence="7">The sequence shown here is derived from an EMBL/GenBank/DDBJ whole genome shotgun (WGS) entry which is preliminary data.</text>
</comment>
<name>A0A9D1MC68_9FIRM</name>
<keyword evidence="3 6" id="KW-0812">Transmembrane</keyword>
<dbReference type="InterPro" id="IPR020948">
    <property type="entry name" value="P_starv_induced_PsiE-like"/>
</dbReference>
<proteinExistence type="predicted"/>
<evidence type="ECO:0000313" key="8">
    <source>
        <dbReference type="Proteomes" id="UP000824109"/>
    </source>
</evidence>
<gene>
    <name evidence="7" type="ORF">IAA61_07295</name>
</gene>
<dbReference type="EMBL" id="DVNB01000077">
    <property type="protein sequence ID" value="HIU57602.1"/>
    <property type="molecule type" value="Genomic_DNA"/>
</dbReference>
<keyword evidence="4 6" id="KW-1133">Transmembrane helix</keyword>
<evidence type="ECO:0008006" key="9">
    <source>
        <dbReference type="Google" id="ProtNLM"/>
    </source>
</evidence>
<evidence type="ECO:0000256" key="4">
    <source>
        <dbReference type="ARBA" id="ARBA00022989"/>
    </source>
</evidence>
<comment type="subcellular location">
    <subcellularLocation>
        <location evidence="1">Cell membrane</location>
        <topology evidence="1">Multi-pass membrane protein</topology>
    </subcellularLocation>
</comment>
<dbReference type="GO" id="GO:0005886">
    <property type="term" value="C:plasma membrane"/>
    <property type="evidence" value="ECO:0007669"/>
    <property type="project" value="UniProtKB-SubCell"/>
</dbReference>
<sequence>MRRKIQNRIFEVCYFLESVIAVIVGIAVVILCIKLFKDMIFDAVYSTGEEVLVDVLDSAMTLAIGVEFIKMLCKHTPQTVVEVLLFAIAKQLVVFHTTPLENLMNVAAIAGLFAIRKFLLRREDKPDRASKKKDPPMKDTVVPLEENKTIINTDLLEKA</sequence>
<evidence type="ECO:0000256" key="3">
    <source>
        <dbReference type="ARBA" id="ARBA00022692"/>
    </source>
</evidence>
<evidence type="ECO:0000256" key="6">
    <source>
        <dbReference type="SAM" id="Phobius"/>
    </source>
</evidence>
<reference evidence="7" key="2">
    <citation type="journal article" date="2021" name="PeerJ">
        <title>Extensive microbial diversity within the chicken gut microbiome revealed by metagenomics and culture.</title>
        <authorList>
            <person name="Gilroy R."/>
            <person name="Ravi A."/>
            <person name="Getino M."/>
            <person name="Pursley I."/>
            <person name="Horton D.L."/>
            <person name="Alikhan N.F."/>
            <person name="Baker D."/>
            <person name="Gharbi K."/>
            <person name="Hall N."/>
            <person name="Watson M."/>
            <person name="Adriaenssens E.M."/>
            <person name="Foster-Nyarko E."/>
            <person name="Jarju S."/>
            <person name="Secka A."/>
            <person name="Antonio M."/>
            <person name="Oren A."/>
            <person name="Chaudhuri R.R."/>
            <person name="La Ragione R."/>
            <person name="Hildebrand F."/>
            <person name="Pallen M.J."/>
        </authorList>
    </citation>
    <scope>NUCLEOTIDE SEQUENCE</scope>
    <source>
        <strain evidence="7">USAMLcec3-3695</strain>
    </source>
</reference>
<evidence type="ECO:0000256" key="5">
    <source>
        <dbReference type="ARBA" id="ARBA00023136"/>
    </source>
</evidence>
<evidence type="ECO:0000256" key="2">
    <source>
        <dbReference type="ARBA" id="ARBA00022475"/>
    </source>
</evidence>
<feature type="transmembrane region" description="Helical" evidence="6">
    <location>
        <begin position="12"/>
        <end position="36"/>
    </location>
</feature>
<dbReference type="Proteomes" id="UP000824109">
    <property type="component" value="Unassembled WGS sequence"/>
</dbReference>
<keyword evidence="2" id="KW-1003">Cell membrane</keyword>
<organism evidence="7 8">
    <name type="scientific">Candidatus Ornithomonoglobus merdipullorum</name>
    <dbReference type="NCBI Taxonomy" id="2840895"/>
    <lineage>
        <taxon>Bacteria</taxon>
        <taxon>Bacillati</taxon>
        <taxon>Bacillota</taxon>
        <taxon>Clostridia</taxon>
        <taxon>Candidatus Ornithomonoglobus</taxon>
    </lineage>
</organism>
<evidence type="ECO:0000256" key="1">
    <source>
        <dbReference type="ARBA" id="ARBA00004651"/>
    </source>
</evidence>
<keyword evidence="5 6" id="KW-0472">Membrane</keyword>
<dbReference type="AlphaFoldDB" id="A0A9D1MC68"/>
<dbReference type="Pfam" id="PF06146">
    <property type="entry name" value="PsiE"/>
    <property type="match status" value="1"/>
</dbReference>
<reference evidence="7" key="1">
    <citation type="submission" date="2020-10" db="EMBL/GenBank/DDBJ databases">
        <authorList>
            <person name="Gilroy R."/>
        </authorList>
    </citation>
    <scope>NUCLEOTIDE SEQUENCE</scope>
    <source>
        <strain evidence="7">USAMLcec3-3695</strain>
    </source>
</reference>